<accession>A0A1F5WQ57</accession>
<dbReference type="Pfam" id="PF01797">
    <property type="entry name" value="Y1_Tnp"/>
    <property type="match status" value="1"/>
</dbReference>
<dbReference type="GO" id="GO:0004803">
    <property type="term" value="F:transposase activity"/>
    <property type="evidence" value="ECO:0007669"/>
    <property type="project" value="InterPro"/>
</dbReference>
<dbReference type="GO" id="GO:0003677">
    <property type="term" value="F:DNA binding"/>
    <property type="evidence" value="ECO:0007669"/>
    <property type="project" value="InterPro"/>
</dbReference>
<feature type="domain" description="Transposase IS200-like" evidence="1">
    <location>
        <begin position="6"/>
        <end position="150"/>
    </location>
</feature>
<dbReference type="InterPro" id="IPR002686">
    <property type="entry name" value="Transposase_17"/>
</dbReference>
<dbReference type="EMBL" id="MFHT01000011">
    <property type="protein sequence ID" value="OGF77798.1"/>
    <property type="molecule type" value="Genomic_DNA"/>
</dbReference>
<dbReference type="SMART" id="SM01321">
    <property type="entry name" value="Y1_Tnp"/>
    <property type="match status" value="1"/>
</dbReference>
<dbReference type="PANTHER" id="PTHR34322">
    <property type="entry name" value="TRANSPOSASE, Y1_TNP DOMAIN-CONTAINING"/>
    <property type="match status" value="1"/>
</dbReference>
<sequence>MNPKAVSGKIYHLLNRGVDKRKIFLDKEDHLRFIHDLFEFNDSDPVLDIRYTFNNILGIGRPKVRIERKPRKILVDILAFVLMPNHYHLLVMPRQDDAVSLFMKKLNMGYAKYFNKKYNRSGALFQGKYKCVAIERDAHFIHIPYYIHLNPLDLKFPEWRDRRINNYKKVFEYLESYRWSSHLDYLEKNNFPSVTNRKLLSEYFGGESGYKESILEWLKDIDLEESEIKNSLLE</sequence>
<dbReference type="Proteomes" id="UP000177723">
    <property type="component" value="Unassembled WGS sequence"/>
</dbReference>
<dbReference type="InterPro" id="IPR036515">
    <property type="entry name" value="Transposase_17_sf"/>
</dbReference>
<dbReference type="GO" id="GO:0006313">
    <property type="term" value="P:DNA transposition"/>
    <property type="evidence" value="ECO:0007669"/>
    <property type="project" value="InterPro"/>
</dbReference>
<name>A0A1F5WQ57_9BACT</name>
<dbReference type="AlphaFoldDB" id="A0A1F5WQ57"/>
<dbReference type="SUPFAM" id="SSF143422">
    <property type="entry name" value="Transposase IS200-like"/>
    <property type="match status" value="1"/>
</dbReference>
<comment type="caution">
    <text evidence="2">The sequence shown here is derived from an EMBL/GenBank/DDBJ whole genome shotgun (WGS) entry which is preliminary data.</text>
</comment>
<evidence type="ECO:0000259" key="1">
    <source>
        <dbReference type="SMART" id="SM01321"/>
    </source>
</evidence>
<dbReference type="Gene3D" id="3.30.70.1290">
    <property type="entry name" value="Transposase IS200-like"/>
    <property type="match status" value="1"/>
</dbReference>
<reference evidence="2 3" key="1">
    <citation type="journal article" date="2016" name="Nat. Commun.">
        <title>Thousands of microbial genomes shed light on interconnected biogeochemical processes in an aquifer system.</title>
        <authorList>
            <person name="Anantharaman K."/>
            <person name="Brown C.T."/>
            <person name="Hug L.A."/>
            <person name="Sharon I."/>
            <person name="Castelle C.J."/>
            <person name="Probst A.J."/>
            <person name="Thomas B.C."/>
            <person name="Singh A."/>
            <person name="Wilkins M.J."/>
            <person name="Karaoz U."/>
            <person name="Brodie E.L."/>
            <person name="Williams K.H."/>
            <person name="Hubbard S.S."/>
            <person name="Banfield J.F."/>
        </authorList>
    </citation>
    <scope>NUCLEOTIDE SEQUENCE [LARGE SCALE GENOMIC DNA]</scope>
</reference>
<proteinExistence type="predicted"/>
<gene>
    <name evidence="2" type="ORF">A3F23_04190</name>
</gene>
<dbReference type="PANTHER" id="PTHR34322:SF2">
    <property type="entry name" value="TRANSPOSASE IS200-LIKE DOMAIN-CONTAINING PROTEIN"/>
    <property type="match status" value="1"/>
</dbReference>
<evidence type="ECO:0000313" key="2">
    <source>
        <dbReference type="EMBL" id="OGF77798.1"/>
    </source>
</evidence>
<evidence type="ECO:0000313" key="3">
    <source>
        <dbReference type="Proteomes" id="UP000177723"/>
    </source>
</evidence>
<organism evidence="2 3">
    <name type="scientific">Candidatus Giovannonibacteria bacterium RIFCSPHIGHO2_12_FULL_43_15</name>
    <dbReference type="NCBI Taxonomy" id="1798341"/>
    <lineage>
        <taxon>Bacteria</taxon>
        <taxon>Candidatus Giovannoniibacteriota</taxon>
    </lineage>
</organism>
<protein>
    <recommendedName>
        <fullName evidence="1">Transposase IS200-like domain-containing protein</fullName>
    </recommendedName>
</protein>